<dbReference type="Proteomes" id="UP000093561">
    <property type="component" value="Unassembled WGS sequence"/>
</dbReference>
<dbReference type="AlphaFoldDB" id="A0AAF5Q4I1"/>
<dbReference type="PANTHER" id="PTHR47331">
    <property type="entry name" value="PHD-TYPE DOMAIN-CONTAINING PROTEIN"/>
    <property type="match status" value="1"/>
</dbReference>
<dbReference type="Gene3D" id="3.30.420.10">
    <property type="entry name" value="Ribonuclease H-like superfamily/Ribonuclease H"/>
    <property type="match status" value="1"/>
</dbReference>
<feature type="domain" description="Integrase zinc-binding" evidence="1">
    <location>
        <begin position="256"/>
        <end position="308"/>
    </location>
</feature>
<dbReference type="InterPro" id="IPR036397">
    <property type="entry name" value="RNaseH_sf"/>
</dbReference>
<reference evidence="3" key="1">
    <citation type="submission" date="2015-03" db="EMBL/GenBank/DDBJ databases">
        <title>Wuchereria bancrofti Genome Sequencing Papua New Guinea Strain.</title>
        <authorList>
            <person name="Small S.T."/>
            <person name="Serre D."/>
            <person name="Zimmerman P.A."/>
        </authorList>
    </citation>
    <scope>NUCLEOTIDE SEQUENCE [LARGE SCALE GENOMIC DNA]</scope>
    <source>
        <strain evidence="3">pt0022</strain>
    </source>
</reference>
<accession>A0AAF5Q4I1</accession>
<dbReference type="Pfam" id="PF05380">
    <property type="entry name" value="Peptidase_A17"/>
    <property type="match status" value="1"/>
</dbReference>
<reference evidence="4" key="3">
    <citation type="submission" date="2024-02" db="UniProtKB">
        <authorList>
            <consortium name="WormBaseParasite"/>
        </authorList>
    </citation>
    <scope>IDENTIFICATION</scope>
    <source>
        <strain evidence="4">pt0022</strain>
    </source>
</reference>
<dbReference type="InterPro" id="IPR008042">
    <property type="entry name" value="Retrotrans_Pao"/>
</dbReference>
<proteinExistence type="predicted"/>
<protein>
    <recommendedName>
        <fullName evidence="5">Integrase_H2C2 domain-containing protein</fullName>
    </recommendedName>
</protein>
<evidence type="ECO:0000313" key="3">
    <source>
        <dbReference type="Proteomes" id="UP000093561"/>
    </source>
</evidence>
<evidence type="ECO:0008006" key="5">
    <source>
        <dbReference type="Google" id="ProtNLM"/>
    </source>
</evidence>
<evidence type="ECO:0000259" key="2">
    <source>
        <dbReference type="Pfam" id="PF18701"/>
    </source>
</evidence>
<feature type="domain" description="DUF5641" evidence="2">
    <location>
        <begin position="477"/>
        <end position="575"/>
    </location>
</feature>
<dbReference type="InterPro" id="IPR040676">
    <property type="entry name" value="DUF5641"/>
</dbReference>
<dbReference type="InterPro" id="IPR041588">
    <property type="entry name" value="Integrase_H2C2"/>
</dbReference>
<evidence type="ECO:0000259" key="1">
    <source>
        <dbReference type="Pfam" id="PF17921"/>
    </source>
</evidence>
<dbReference type="Pfam" id="PF18701">
    <property type="entry name" value="DUF5641"/>
    <property type="match status" value="1"/>
</dbReference>
<dbReference type="Pfam" id="PF17921">
    <property type="entry name" value="Integrase_H2C2"/>
    <property type="match status" value="1"/>
</dbReference>
<reference evidence="3" key="2">
    <citation type="journal article" date="2016" name="Mol. Ecol.">
        <title>Population genomics of the filarial nematode parasite Wuchereria bancrofti from mosquitoes.</title>
        <authorList>
            <person name="Small S.T."/>
            <person name="Reimer L.J."/>
            <person name="Tisch D.J."/>
            <person name="King C.L."/>
            <person name="Christensen B.M."/>
            <person name="Siba P.M."/>
            <person name="Kazura J.W."/>
            <person name="Serre D."/>
            <person name="Zimmerman P.A."/>
        </authorList>
    </citation>
    <scope>NUCLEOTIDE SEQUENCE</scope>
    <source>
        <strain evidence="3">pt0022</strain>
    </source>
</reference>
<name>A0AAF5Q4I1_WUCBA</name>
<dbReference type="GO" id="GO:0003676">
    <property type="term" value="F:nucleic acid binding"/>
    <property type="evidence" value="ECO:0007669"/>
    <property type="project" value="InterPro"/>
</dbReference>
<organism evidence="3 4">
    <name type="scientific">Wuchereria bancrofti</name>
    <dbReference type="NCBI Taxonomy" id="6293"/>
    <lineage>
        <taxon>Eukaryota</taxon>
        <taxon>Metazoa</taxon>
        <taxon>Ecdysozoa</taxon>
        <taxon>Nematoda</taxon>
        <taxon>Chromadorea</taxon>
        <taxon>Rhabditida</taxon>
        <taxon>Spirurina</taxon>
        <taxon>Spiruromorpha</taxon>
        <taxon>Filarioidea</taxon>
        <taxon>Onchocercidae</taxon>
        <taxon>Wuchereria</taxon>
    </lineage>
</organism>
<dbReference type="Gene3D" id="1.10.340.70">
    <property type="match status" value="1"/>
</dbReference>
<evidence type="ECO:0000313" key="4">
    <source>
        <dbReference type="WBParaSite" id="mrna-Wban_09550"/>
    </source>
</evidence>
<sequence>MTIPRLELIAIIIGTRAAQFVMTQLDIVNIKVILWSDSKCALHWIKNHSNLLPRFVQNRVEEILKTKFIFRYIPSEDNPVDVATRGLNPKQLRSFTPWWHGPSWLVKGEISWPQWEYDFDNNDEPEEITIAEVSRICKDHNFQFIDSRRFSKWLRLLRTTAWILKFIRLTTKGRLSWLQSVSIERDRFTAEDYKVSEWLLIRQAQSEGINDDEINKWNLFHTEDDKLWRSTSRLVNSELPETSKYPIYLPRHNPITELLILHQHENLCHAGIAHTLSELRSRFWIPKGRTEVKRIINRCRICKRWNSRSFKLPPMASLPETRVNRSRAFALLAWIILALFQSKAIACQQKGGSLMTQVNVSNSLAKGGMTWKNIISKAPWQGGIYERLIGLTKNALRRAIGRKFLAERELVTLIAEVEGILNTRPLTYANFDDCVIIRPIDFILPNASLHLPINEVYNRQEEFIPYRLDTREKLVRHWESTLKTLNVFWEIRRTEYLTSLRERTQREITSSKGAQKRTPKKGEIVLLNESGIPRGMWKLLRIKDIKIDKDGKVRNVQVETPTGKLLDRPINVLYPLEVNEEEIHFEPNKKENMKIPETEQNTEELQEPIAMRTRSNTKRQSRSKEVSKSNLMVLLLSVSMLYTLMIPVKAKKECQWKTGIPFNIPEKWNCEEITAQNSSLLQVNVYARSPITVPAIKCNNITRTVCTKAFLWFSLSVISDQTTTSAPSSETCRDLYDQKQINGSKLAQIFHNKWTTTNQVHYYYGWLGVRCQSTTNLVLTEGEIFLYDGNGSVSDFETAENCITQDGKCITNNSIVLWDIQQITKKCRYRKVGNFNAQLYENHVIIDYNELQTSFVFSKDNKTFRSENCNFSNPNLMDGDTVIDIVTRIANNHSLHLEVS</sequence>
<dbReference type="WBParaSite" id="mrna-Wban_09550">
    <property type="protein sequence ID" value="mrna-Wban_09550"/>
    <property type="gene ID" value="Wban_09550"/>
</dbReference>